<dbReference type="Proteomes" id="UP000612680">
    <property type="component" value="Chromosome"/>
</dbReference>
<keyword evidence="2" id="KW-1185">Reference proteome</keyword>
<dbReference type="RefSeq" id="WP_204662989.1">
    <property type="nucleotide sequence ID" value="NZ_CP056775.1"/>
</dbReference>
<dbReference type="Pfam" id="PF19630">
    <property type="entry name" value="DUF6134"/>
    <property type="match status" value="1"/>
</dbReference>
<evidence type="ECO:0000313" key="2">
    <source>
        <dbReference type="Proteomes" id="UP000612680"/>
    </source>
</evidence>
<evidence type="ECO:0000313" key="1">
    <source>
        <dbReference type="EMBL" id="QRR01059.1"/>
    </source>
</evidence>
<name>A0ABX7I4P6_9BACT</name>
<proteinExistence type="predicted"/>
<dbReference type="EMBL" id="CP056775">
    <property type="protein sequence ID" value="QRR01059.1"/>
    <property type="molecule type" value="Genomic_DNA"/>
</dbReference>
<gene>
    <name evidence="1" type="ORF">HWI92_09165</name>
</gene>
<accession>A0ABX7I4P6</accession>
<reference evidence="1 2" key="1">
    <citation type="submission" date="2020-06" db="EMBL/GenBank/DDBJ databases">
        <title>Dyadobacter sandarakinus sp. nov., isolated from the soil of the Arctic Yellow River Station.</title>
        <authorList>
            <person name="Zhang Y."/>
            <person name="Peng F."/>
        </authorList>
    </citation>
    <scope>NUCLEOTIDE SEQUENCE [LARGE SCALE GENOMIC DNA]</scope>
    <source>
        <strain evidence="1 2">Q3-56</strain>
    </source>
</reference>
<protein>
    <recommendedName>
        <fullName evidence="3">GLPGLI family protein</fullName>
    </recommendedName>
</protein>
<sequence>MKNLRQDYNECEVRFSHQSHLQLRNLICIMSFLCIAVQSAGQTYTYDVKLGSKKIGTMELFCKISGSSREFQMKSSFKTLLTSGKCMMGNMYVKNKLKSAYSYNYSRDELVEKTTTELINVTDYLVTQTSKKTKTEDVASINPGQLTILSLYLQEPMNMTNVYSERFGVLCPVKKVGAGQYVVFTPDGRTSKYFYTGNTCKEMQTKIGGIKITIILKSTI</sequence>
<evidence type="ECO:0008006" key="3">
    <source>
        <dbReference type="Google" id="ProtNLM"/>
    </source>
</evidence>
<organism evidence="1 2">
    <name type="scientific">Dyadobacter sandarakinus</name>
    <dbReference type="NCBI Taxonomy" id="2747268"/>
    <lineage>
        <taxon>Bacteria</taxon>
        <taxon>Pseudomonadati</taxon>
        <taxon>Bacteroidota</taxon>
        <taxon>Cytophagia</taxon>
        <taxon>Cytophagales</taxon>
        <taxon>Spirosomataceae</taxon>
        <taxon>Dyadobacter</taxon>
    </lineage>
</organism>
<dbReference type="InterPro" id="IPR045767">
    <property type="entry name" value="DUF6134"/>
</dbReference>